<dbReference type="PANTHER" id="PTHR43767">
    <property type="entry name" value="LONG-CHAIN-FATTY-ACID--COA LIGASE"/>
    <property type="match status" value="1"/>
</dbReference>
<sequence>MQDIQSLGRMLEQTAKKYKKKQAILFEGREISYRELDENANKVANGLQKLGIGKGDRVAMMLPNTPDFLYCFFGIQKLAAVAVPFNTMYKGREIAHILNDCEARVIITLSNTANLINEIRPDVPSLEHVVLTGNRTLVFTGPESTVNLQLVLGKDTFEKPEQAFERVGNLIVAVLKEFGVDSYYKHRGGIRAGGKKIANVLVNEIENLLMINALCFIGPLPLDTFFRVIWVPPEVKDKAVEPLTSVQEETGTLPSLEDFKKALLTAVEKEFGVELEAGSLKRDELFGYEKAKAVATKSL</sequence>
<dbReference type="Pfam" id="PF21948">
    <property type="entry name" value="LplA-B_cat"/>
    <property type="match status" value="1"/>
</dbReference>
<proteinExistence type="predicted"/>
<dbReference type="PROSITE" id="PS51733">
    <property type="entry name" value="BPL_LPL_CATALYTIC"/>
    <property type="match status" value="1"/>
</dbReference>
<dbReference type="HOGENOM" id="CLU_930358_0_0_12"/>
<dbReference type="SUPFAM" id="SSF56801">
    <property type="entry name" value="Acetyl-CoA synthetase-like"/>
    <property type="match status" value="1"/>
</dbReference>
<dbReference type="eggNOG" id="COG0318">
    <property type="taxonomic scope" value="Bacteria"/>
</dbReference>
<dbReference type="GO" id="GO:0016874">
    <property type="term" value="F:ligase activity"/>
    <property type="evidence" value="ECO:0007669"/>
    <property type="project" value="UniProtKB-KW"/>
</dbReference>
<dbReference type="Gene3D" id="3.40.50.980">
    <property type="match status" value="1"/>
</dbReference>
<dbReference type="PANTHER" id="PTHR43767:SF1">
    <property type="entry name" value="NONRIBOSOMAL PEPTIDE SYNTHASE PES1 (EUROFUNG)-RELATED"/>
    <property type="match status" value="1"/>
</dbReference>
<name>H9UIN4_SPIAZ</name>
<organism evidence="2 3">
    <name type="scientific">Spirochaeta africana (strain ATCC 700263 / DSM 8902 / Z-7692)</name>
    <dbReference type="NCBI Taxonomy" id="889378"/>
    <lineage>
        <taxon>Bacteria</taxon>
        <taxon>Pseudomonadati</taxon>
        <taxon>Spirochaetota</taxon>
        <taxon>Spirochaetia</taxon>
        <taxon>Spirochaetales</taxon>
        <taxon>Spirochaetaceae</taxon>
        <taxon>Spirochaeta</taxon>
    </lineage>
</organism>
<dbReference type="SUPFAM" id="SSF55681">
    <property type="entry name" value="Class II aaRS and biotin synthetases"/>
    <property type="match status" value="1"/>
</dbReference>
<dbReference type="AlphaFoldDB" id="H9UIN4"/>
<dbReference type="InterPro" id="IPR000873">
    <property type="entry name" value="AMP-dep_synth/lig_dom"/>
</dbReference>
<dbReference type="KEGG" id="sfc:Spiaf_1302"/>
<evidence type="ECO:0000259" key="1">
    <source>
        <dbReference type="PROSITE" id="PS51733"/>
    </source>
</evidence>
<feature type="domain" description="BPL/LPL catalytic" evidence="1">
    <location>
        <begin position="92"/>
        <end position="275"/>
    </location>
</feature>
<accession>H9UIN4</accession>
<protein>
    <submittedName>
        <fullName evidence="2">Acyl-CoA synthetase (AMP-forming)/AMP-acid ligase II</fullName>
    </submittedName>
</protein>
<dbReference type="EMBL" id="CP003282">
    <property type="protein sequence ID" value="AFG37377.1"/>
    <property type="molecule type" value="Genomic_DNA"/>
</dbReference>
<dbReference type="Pfam" id="PF00501">
    <property type="entry name" value="AMP-binding"/>
    <property type="match status" value="1"/>
</dbReference>
<keyword evidence="2" id="KW-0436">Ligase</keyword>
<dbReference type="RefSeq" id="WP_014455365.1">
    <property type="nucleotide sequence ID" value="NC_017098.1"/>
</dbReference>
<keyword evidence="3" id="KW-1185">Reference proteome</keyword>
<evidence type="ECO:0000313" key="2">
    <source>
        <dbReference type="EMBL" id="AFG37377.1"/>
    </source>
</evidence>
<dbReference type="OrthoDB" id="9778383at2"/>
<dbReference type="InterPro" id="IPR050237">
    <property type="entry name" value="ATP-dep_AMP-bd_enzyme"/>
</dbReference>
<reference evidence="3" key="1">
    <citation type="journal article" date="2013" name="Stand. Genomic Sci.">
        <title>Complete genome sequence of the halophilic bacterium Spirochaeta africana type strain (Z-7692(T)) from the alkaline Lake Magadi in the East African Rift.</title>
        <authorList>
            <person name="Liolos K."/>
            <person name="Abt B."/>
            <person name="Scheuner C."/>
            <person name="Teshima H."/>
            <person name="Held B."/>
            <person name="Lapidus A."/>
            <person name="Nolan M."/>
            <person name="Lucas S."/>
            <person name="Deshpande S."/>
            <person name="Cheng J.F."/>
            <person name="Tapia R."/>
            <person name="Goodwin L.A."/>
            <person name="Pitluck S."/>
            <person name="Pagani I."/>
            <person name="Ivanova N."/>
            <person name="Mavromatis K."/>
            <person name="Mikhailova N."/>
            <person name="Huntemann M."/>
            <person name="Pati A."/>
            <person name="Chen A."/>
            <person name="Palaniappan K."/>
            <person name="Land M."/>
            <person name="Rohde M."/>
            <person name="Tindall B.J."/>
            <person name="Detter J.C."/>
            <person name="Goker M."/>
            <person name="Bristow J."/>
            <person name="Eisen J.A."/>
            <person name="Markowitz V."/>
            <person name="Hugenholtz P."/>
            <person name="Woyke T."/>
            <person name="Klenk H.P."/>
            <person name="Kyrpides N.C."/>
        </authorList>
    </citation>
    <scope>NUCLEOTIDE SEQUENCE</scope>
    <source>
        <strain evidence="3">ATCC 700263 / DSM 8902 / Z-7692</strain>
    </source>
</reference>
<dbReference type="InterPro" id="IPR004143">
    <property type="entry name" value="BPL_LPL_catalytic"/>
</dbReference>
<dbReference type="Proteomes" id="UP000007383">
    <property type="component" value="Chromosome"/>
</dbReference>
<evidence type="ECO:0000313" key="3">
    <source>
        <dbReference type="Proteomes" id="UP000007383"/>
    </source>
</evidence>
<dbReference type="PATRIC" id="fig|889378.3.peg.1306"/>
<dbReference type="STRING" id="889378.Spiaf_1302"/>
<dbReference type="InterPro" id="IPR045864">
    <property type="entry name" value="aa-tRNA-synth_II/BPL/LPL"/>
</dbReference>
<gene>
    <name evidence="2" type="ordered locus">Spiaf_1302</name>
</gene>